<dbReference type="SMART" id="SM00671">
    <property type="entry name" value="SEL1"/>
    <property type="match status" value="4"/>
</dbReference>
<accession>A0ABX2LV38</accession>
<dbReference type="RefSeq" id="WP_079218432.1">
    <property type="nucleotide sequence ID" value="NZ_CP018845.1"/>
</dbReference>
<dbReference type="PANTHER" id="PTHR11102">
    <property type="entry name" value="SEL-1-LIKE PROTEIN"/>
    <property type="match status" value="1"/>
</dbReference>
<dbReference type="PANTHER" id="PTHR11102:SF160">
    <property type="entry name" value="ERAD-ASSOCIATED E3 UBIQUITIN-PROTEIN LIGASE COMPONENT HRD3"/>
    <property type="match status" value="1"/>
</dbReference>
<evidence type="ECO:0000313" key="1">
    <source>
        <dbReference type="EMBL" id="NUU02375.1"/>
    </source>
</evidence>
<dbReference type="Pfam" id="PF08238">
    <property type="entry name" value="Sel1"/>
    <property type="match status" value="5"/>
</dbReference>
<dbReference type="SUPFAM" id="SSF81901">
    <property type="entry name" value="HCP-like"/>
    <property type="match status" value="2"/>
</dbReference>
<dbReference type="InterPro" id="IPR006597">
    <property type="entry name" value="Sel1-like"/>
</dbReference>
<dbReference type="Gene3D" id="1.25.40.10">
    <property type="entry name" value="Tetratricopeptide repeat domain"/>
    <property type="match status" value="1"/>
</dbReference>
<proteinExistence type="predicted"/>
<evidence type="ECO:0000313" key="2">
    <source>
        <dbReference type="Proteomes" id="UP000536746"/>
    </source>
</evidence>
<dbReference type="Proteomes" id="UP000536746">
    <property type="component" value="Unassembled WGS sequence"/>
</dbReference>
<sequence length="516" mass="56336">MATRNNLPIIRAARTGAATAQLALGTRYFFGKSGLPQSPGTAFYWLERAARQGLEDAFLMIGEHVPYDIVTTMSRPHEAAPWYEKAFDAGVLGAGLTFARLVLDNPRHFDAAARRKAVAALRDLAERDNHDAQWMLAQHLNNMAGPHDHPAAGDGPADLPAGQVLLQKAADAGIEAARYSLLEQAWDSADGDAYLAGAAPLAEALLQRHRGALGLACNEPQQAAALTLEPHEIGLLLRLAQVLQRHGPSSPVRSRKLLELAAVAGSGQARYQLGLLHACIDEDGRRTFPLYGTASYKKAVAWLLLSANGGHAPAWHALSHIYARSEFSHRDLPTSRRYLERAAEMGLLAAQFELANNAWRNRRDTPQGDISAIYWWQQAARQGHPGSREALQQFAPRLNQGAWAGAALDRIPARSRKAHPFLCTRLELASAFGLTRPEALLLDVGGADHGHCLEVNIGQHHARSRRRLIAIDGAQQRSLMNLAGRLFGDVDCGYSGPEGNYRQRQYRLATLVGEDR</sequence>
<gene>
    <name evidence="1" type="ORF">HNO84_12260</name>
</gene>
<protein>
    <submittedName>
        <fullName evidence="1">Sel1 repeat family protein</fullName>
    </submittedName>
</protein>
<dbReference type="InterPro" id="IPR011990">
    <property type="entry name" value="TPR-like_helical_dom_sf"/>
</dbReference>
<keyword evidence="2" id="KW-1185">Reference proteome</keyword>
<name>A0ABX2LV38_9BURK</name>
<comment type="caution">
    <text evidence="1">The sequence shown here is derived from an EMBL/GenBank/DDBJ whole genome shotgun (WGS) entry which is preliminary data.</text>
</comment>
<dbReference type="EMBL" id="JABFMT010000011">
    <property type="protein sequence ID" value="NUU02375.1"/>
    <property type="molecule type" value="Genomic_DNA"/>
</dbReference>
<organism evidence="1 2">
    <name type="scientific">Herbaspirillum robiniae</name>
    <dbReference type="NCBI Taxonomy" id="2014887"/>
    <lineage>
        <taxon>Bacteria</taxon>
        <taxon>Pseudomonadati</taxon>
        <taxon>Pseudomonadota</taxon>
        <taxon>Betaproteobacteria</taxon>
        <taxon>Burkholderiales</taxon>
        <taxon>Oxalobacteraceae</taxon>
        <taxon>Herbaspirillum</taxon>
    </lineage>
</organism>
<reference evidence="1 2" key="1">
    <citation type="journal article" date="2020" name="Front. Plant Sci.">
        <title>Isolation of Rhizosphere Bacteria That Improve Quality and Water Stress Tolerance in Greenhouse Ornamentals.</title>
        <authorList>
            <person name="Nordstedt N.P."/>
            <person name="Jones M.L."/>
        </authorList>
    </citation>
    <scope>NUCLEOTIDE SEQUENCE [LARGE SCALE GENOMIC DNA]</scope>
    <source>
        <strain evidence="1 2">C6C2</strain>
    </source>
</reference>
<dbReference type="InterPro" id="IPR050767">
    <property type="entry name" value="Sel1_AlgK"/>
</dbReference>